<dbReference type="InterPro" id="IPR036188">
    <property type="entry name" value="FAD/NAD-bd_sf"/>
</dbReference>
<dbReference type="SUPFAM" id="SSF54373">
    <property type="entry name" value="FAD-linked reductases, C-terminal domain"/>
    <property type="match status" value="1"/>
</dbReference>
<dbReference type="Gene3D" id="3.30.560.10">
    <property type="entry name" value="Glucose Oxidase, domain 3"/>
    <property type="match status" value="1"/>
</dbReference>
<dbReference type="InterPro" id="IPR000172">
    <property type="entry name" value="GMC_OxRdtase_N"/>
</dbReference>
<dbReference type="PANTHER" id="PTHR11552:SF115">
    <property type="entry name" value="DEHYDROGENASE XPTC-RELATED"/>
    <property type="match status" value="1"/>
</dbReference>
<comment type="similarity">
    <text evidence="1">Belongs to the GMC oxidoreductase family.</text>
</comment>
<feature type="binding site" evidence="3">
    <location>
        <position position="269"/>
    </location>
    <ligand>
        <name>FAD</name>
        <dbReference type="ChEBI" id="CHEBI:57692"/>
    </ligand>
</feature>
<dbReference type="OrthoDB" id="269227at2759"/>
<dbReference type="PANTHER" id="PTHR11552">
    <property type="entry name" value="GLUCOSE-METHANOL-CHOLINE GMC OXIDOREDUCTASE"/>
    <property type="match status" value="1"/>
</dbReference>
<dbReference type="InterPro" id="IPR012132">
    <property type="entry name" value="GMC_OxRdtase"/>
</dbReference>
<evidence type="ECO:0000256" key="1">
    <source>
        <dbReference type="ARBA" id="ARBA00010790"/>
    </source>
</evidence>
<accession>A0A6A6GG30</accession>
<dbReference type="PROSITE" id="PS00624">
    <property type="entry name" value="GMC_OXRED_2"/>
    <property type="match status" value="1"/>
</dbReference>
<evidence type="ECO:0000256" key="3">
    <source>
        <dbReference type="PIRSR" id="PIRSR000137-2"/>
    </source>
</evidence>
<dbReference type="Pfam" id="PF05199">
    <property type="entry name" value="GMC_oxred_C"/>
    <property type="match status" value="1"/>
</dbReference>
<dbReference type="Gene3D" id="3.50.50.60">
    <property type="entry name" value="FAD/NAD(P)-binding domain"/>
    <property type="match status" value="1"/>
</dbReference>
<sequence>MIHTLSTALVASSLLTSALAFPPRGPRPQVVRNPAGVQASYDYVIVGGGASGLTVANRLTENPSIKVLVIEAGDFDQAEDFVTIPALAGGAVGTKYDWNLTYVATPEVNNRALSIPQGRVVGGSTVLNRMLQHRGSAFDYDRWSALGNAGWGWKDLLPFFKKSESFTPPNRDIASQFGVQFNPAAHGTQGRIPASYSPYFYPSTKNYADGSRELGIRIPRDGQNGEALGAYYMTHSQDPRTVKRVSARNGYYDTAAQRTNLQLIPNTRVTKIVLNGTTATGVEFAASANASRQTVVASREVILAAGSIHTPQLLQLSGIGPASLLTQNGITPVVDLPVGYGFHDHVMVPIVHSTNLFPTSALLQSNQTFAAEARRQYDTQRTGPYSSATGDILLFLPTVNFTSASATLNQRAAAQDPNAFLAADTPESYRKAYAAHHAQLVKTLASPDAAMIEAIPADGTVLVAVEQPFSRGSVKIQSSNPFDAPLIDSGYLRNPLDLEIFVESIKFARKLFSTKAFAATNPVELVPGANVTDTAALEAFVRNSVTTVYHPVGSAHIGKREEGGVVDTQLRVYGVQKLRVVDASVFPLVPACHTQGTVYAVAEKAAAIISGRR</sequence>
<feature type="binding site" evidence="3">
    <location>
        <position position="120"/>
    </location>
    <ligand>
        <name>FAD</name>
        <dbReference type="ChEBI" id="CHEBI:57692"/>
    </ligand>
</feature>
<feature type="active site" description="Proton acceptor" evidence="2">
    <location>
        <position position="593"/>
    </location>
</feature>
<dbReference type="Proteomes" id="UP000799538">
    <property type="component" value="Unassembled WGS sequence"/>
</dbReference>
<protein>
    <submittedName>
        <fullName evidence="6">GMC oxidoreductase</fullName>
    </submittedName>
</protein>
<feature type="signal peptide" evidence="4">
    <location>
        <begin position="1"/>
        <end position="20"/>
    </location>
</feature>
<reference evidence="7" key="1">
    <citation type="journal article" date="2020" name="Stud. Mycol.">
        <title>101 Dothideomycetes genomes: A test case for predicting lifestyles and emergence of pathogens.</title>
        <authorList>
            <person name="Haridas S."/>
            <person name="Albert R."/>
            <person name="Binder M."/>
            <person name="Bloem J."/>
            <person name="LaButti K."/>
            <person name="Salamov A."/>
            <person name="Andreopoulos B."/>
            <person name="Baker S."/>
            <person name="Barry K."/>
            <person name="Bills G."/>
            <person name="Bluhm B."/>
            <person name="Cannon C."/>
            <person name="Castanera R."/>
            <person name="Culley D."/>
            <person name="Daum C."/>
            <person name="Ezra D."/>
            <person name="Gonzalez J."/>
            <person name="Henrissat B."/>
            <person name="Kuo A."/>
            <person name="Liang C."/>
            <person name="Lipzen A."/>
            <person name="Lutzoni F."/>
            <person name="Magnuson J."/>
            <person name="Mondo S."/>
            <person name="Nolan M."/>
            <person name="Ohm R."/>
            <person name="Pangilinan J."/>
            <person name="Park H.-J."/>
            <person name="Ramirez L."/>
            <person name="Alfaro M."/>
            <person name="Sun H."/>
            <person name="Tritt A."/>
            <person name="Yoshinaga Y."/>
            <person name="Zwiers L.-H."/>
            <person name="Turgeon B."/>
            <person name="Goodwin S."/>
            <person name="Spatafora J."/>
            <person name="Crous P."/>
            <person name="Grigoriev I."/>
        </authorList>
    </citation>
    <scope>NUCLEOTIDE SEQUENCE [LARGE SCALE GENOMIC DNA]</scope>
    <source>
        <strain evidence="7">CECT 20119</strain>
    </source>
</reference>
<gene>
    <name evidence="6" type="ORF">BDZ85DRAFT_279916</name>
</gene>
<organism evidence="6 7">
    <name type="scientific">Elsinoe ampelina</name>
    <dbReference type="NCBI Taxonomy" id="302913"/>
    <lineage>
        <taxon>Eukaryota</taxon>
        <taxon>Fungi</taxon>
        <taxon>Dikarya</taxon>
        <taxon>Ascomycota</taxon>
        <taxon>Pezizomycotina</taxon>
        <taxon>Dothideomycetes</taxon>
        <taxon>Dothideomycetidae</taxon>
        <taxon>Myriangiales</taxon>
        <taxon>Elsinoaceae</taxon>
        <taxon>Elsinoe</taxon>
    </lineage>
</organism>
<feature type="active site" description="Proton donor" evidence="2">
    <location>
        <position position="550"/>
    </location>
</feature>
<evidence type="ECO:0000313" key="6">
    <source>
        <dbReference type="EMBL" id="KAF2224684.1"/>
    </source>
</evidence>
<comment type="cofactor">
    <cofactor evidence="3">
        <name>FAD</name>
        <dbReference type="ChEBI" id="CHEBI:57692"/>
    </cofactor>
</comment>
<dbReference type="SUPFAM" id="SSF51905">
    <property type="entry name" value="FAD/NAD(P)-binding domain"/>
    <property type="match status" value="1"/>
</dbReference>
<dbReference type="Pfam" id="PF00732">
    <property type="entry name" value="GMC_oxred_N"/>
    <property type="match status" value="1"/>
</dbReference>
<feature type="chain" id="PRO_5025374931" evidence="4">
    <location>
        <begin position="21"/>
        <end position="613"/>
    </location>
</feature>
<dbReference type="AlphaFoldDB" id="A0A6A6GG30"/>
<proteinExistence type="inferred from homology"/>
<dbReference type="GO" id="GO:0044550">
    <property type="term" value="P:secondary metabolite biosynthetic process"/>
    <property type="evidence" value="ECO:0007669"/>
    <property type="project" value="TreeGrafter"/>
</dbReference>
<dbReference type="GO" id="GO:0050660">
    <property type="term" value="F:flavin adenine dinucleotide binding"/>
    <property type="evidence" value="ECO:0007669"/>
    <property type="project" value="InterPro"/>
</dbReference>
<keyword evidence="3" id="KW-0285">Flavoprotein</keyword>
<feature type="domain" description="Glucose-methanol-choline oxidoreductase N-terminal" evidence="5">
    <location>
        <begin position="306"/>
        <end position="320"/>
    </location>
</feature>
<dbReference type="PIRSF" id="PIRSF000137">
    <property type="entry name" value="Alcohol_oxidase"/>
    <property type="match status" value="1"/>
</dbReference>
<dbReference type="InterPro" id="IPR007867">
    <property type="entry name" value="GMC_OxRtase_C"/>
</dbReference>
<evidence type="ECO:0000259" key="5">
    <source>
        <dbReference type="PROSITE" id="PS00624"/>
    </source>
</evidence>
<dbReference type="GO" id="GO:0016614">
    <property type="term" value="F:oxidoreductase activity, acting on CH-OH group of donors"/>
    <property type="evidence" value="ECO:0007669"/>
    <property type="project" value="InterPro"/>
</dbReference>
<name>A0A6A6GG30_9PEZI</name>
<keyword evidence="4" id="KW-0732">Signal</keyword>
<evidence type="ECO:0000256" key="2">
    <source>
        <dbReference type="PIRSR" id="PIRSR000137-1"/>
    </source>
</evidence>
<dbReference type="EMBL" id="ML992504">
    <property type="protein sequence ID" value="KAF2224684.1"/>
    <property type="molecule type" value="Genomic_DNA"/>
</dbReference>
<keyword evidence="7" id="KW-1185">Reference proteome</keyword>
<evidence type="ECO:0000313" key="7">
    <source>
        <dbReference type="Proteomes" id="UP000799538"/>
    </source>
</evidence>
<keyword evidence="3" id="KW-0274">FAD</keyword>
<evidence type="ECO:0000256" key="4">
    <source>
        <dbReference type="SAM" id="SignalP"/>
    </source>
</evidence>